<evidence type="ECO:0000259" key="3">
    <source>
        <dbReference type="Pfam" id="PF05368"/>
    </source>
</evidence>
<dbReference type="OMA" id="HWQSKAA"/>
<gene>
    <name evidence="4" type="ORF">FCULG_00006442</name>
</gene>
<dbReference type="Gene3D" id="3.40.50.720">
    <property type="entry name" value="NAD(P)-binding Rossmann-like Domain"/>
    <property type="match status" value="1"/>
</dbReference>
<evidence type="ECO:0000313" key="5">
    <source>
        <dbReference type="Proteomes" id="UP000241587"/>
    </source>
</evidence>
<dbReference type="CDD" id="cd05251">
    <property type="entry name" value="NmrA_like_SDR_a"/>
    <property type="match status" value="1"/>
</dbReference>
<dbReference type="PANTHER" id="PTHR42748">
    <property type="entry name" value="NITROGEN METABOLITE REPRESSION PROTEIN NMRA FAMILY MEMBER"/>
    <property type="match status" value="1"/>
</dbReference>
<dbReference type="GO" id="GO:0005634">
    <property type="term" value="C:nucleus"/>
    <property type="evidence" value="ECO:0007669"/>
    <property type="project" value="TreeGrafter"/>
</dbReference>
<dbReference type="AlphaFoldDB" id="A0A2T4GSH5"/>
<dbReference type="EMBL" id="PVEM01000006">
    <property type="protein sequence ID" value="PTD06493.1"/>
    <property type="molecule type" value="Genomic_DNA"/>
</dbReference>
<dbReference type="OrthoDB" id="300709at2759"/>
<accession>A0A2T4GSH5</accession>
<organism evidence="4 5">
    <name type="scientific">Fusarium culmorum</name>
    <dbReference type="NCBI Taxonomy" id="5516"/>
    <lineage>
        <taxon>Eukaryota</taxon>
        <taxon>Fungi</taxon>
        <taxon>Dikarya</taxon>
        <taxon>Ascomycota</taxon>
        <taxon>Pezizomycotina</taxon>
        <taxon>Sordariomycetes</taxon>
        <taxon>Hypocreomycetidae</taxon>
        <taxon>Hypocreales</taxon>
        <taxon>Nectriaceae</taxon>
        <taxon>Fusarium</taxon>
    </lineage>
</organism>
<dbReference type="InterPro" id="IPR051164">
    <property type="entry name" value="NmrA-like_oxidored"/>
</dbReference>
<dbReference type="InterPro" id="IPR036291">
    <property type="entry name" value="NAD(P)-bd_dom_sf"/>
</dbReference>
<keyword evidence="2" id="KW-0521">NADP</keyword>
<name>A0A2T4GSH5_FUSCU</name>
<dbReference type="PANTHER" id="PTHR42748:SF31">
    <property type="entry name" value="NMRA-LIKE DOMAIN-CONTAINING PROTEIN-RELATED"/>
    <property type="match status" value="1"/>
</dbReference>
<feature type="domain" description="NmrA-like" evidence="3">
    <location>
        <begin position="8"/>
        <end position="314"/>
    </location>
</feature>
<evidence type="ECO:0000256" key="1">
    <source>
        <dbReference type="ARBA" id="ARBA00006328"/>
    </source>
</evidence>
<sequence length="326" mass="37185">MAQGTPQRKRVVIIGATGLQGGSVARILAQSPDRYIIRGLTRNTSSPKAQELYKLGIQVQQADLDDSKSLQEAFHDAHVIFAMTDFWQHMSAEREEAQGKSIMDIAAELPHLEQLIWADLPDANKISEGFYPHVYHWQSKAAVSKYIREEKPELWKKTTAVLFPNYFENCLTQPATYLPIKVPSGWNLLEVFRPTRDCGPPNVAISDTGKLVQYILDHPDQCLEKTIAFYSETISEGEKVRSMAKAYNIDIRYHEMSSDEFQGILKKHMGDVTALDFTEQLLIFRDFGMIYGRPEFVQANQLPGLKLTTWKEFMEANDLHYYMTSA</sequence>
<dbReference type="Pfam" id="PF05368">
    <property type="entry name" value="NmrA"/>
    <property type="match status" value="1"/>
</dbReference>
<keyword evidence="5" id="KW-1185">Reference proteome</keyword>
<evidence type="ECO:0000256" key="2">
    <source>
        <dbReference type="ARBA" id="ARBA00022857"/>
    </source>
</evidence>
<dbReference type="Proteomes" id="UP000241587">
    <property type="component" value="Unassembled WGS sequence"/>
</dbReference>
<reference evidence="4 5" key="1">
    <citation type="submission" date="2018-02" db="EMBL/GenBank/DDBJ databases">
        <title>Fusarium culmorum secondary metabolites in fungal-bacterial-plant interactions.</title>
        <authorList>
            <person name="Schmidt R."/>
        </authorList>
    </citation>
    <scope>NUCLEOTIDE SEQUENCE [LARGE SCALE GENOMIC DNA]</scope>
    <source>
        <strain evidence="4 5">PV</strain>
    </source>
</reference>
<dbReference type="SUPFAM" id="SSF51735">
    <property type="entry name" value="NAD(P)-binding Rossmann-fold domains"/>
    <property type="match status" value="1"/>
</dbReference>
<comment type="caution">
    <text evidence="4">The sequence shown here is derived from an EMBL/GenBank/DDBJ whole genome shotgun (WGS) entry which is preliminary data.</text>
</comment>
<comment type="similarity">
    <text evidence="1">Belongs to the NmrA-type oxidoreductase family.</text>
</comment>
<evidence type="ECO:0000313" key="4">
    <source>
        <dbReference type="EMBL" id="PTD06493.1"/>
    </source>
</evidence>
<protein>
    <submittedName>
        <fullName evidence="4">NmrA-like protein family domain-containing protein 1</fullName>
    </submittedName>
</protein>
<proteinExistence type="inferred from homology"/>
<dbReference type="Gene3D" id="3.90.25.10">
    <property type="entry name" value="UDP-galactose 4-epimerase, domain 1"/>
    <property type="match status" value="1"/>
</dbReference>
<dbReference type="InterPro" id="IPR008030">
    <property type="entry name" value="NmrA-like"/>
</dbReference>